<reference evidence="2 3" key="1">
    <citation type="submission" date="2021-06" db="EMBL/GenBank/DDBJ databases">
        <title>Caerostris darwini draft genome.</title>
        <authorList>
            <person name="Kono N."/>
            <person name="Arakawa K."/>
        </authorList>
    </citation>
    <scope>NUCLEOTIDE SEQUENCE [LARGE SCALE GENOMIC DNA]</scope>
</reference>
<feature type="chain" id="PRO_5043752784" description="Secreted protein" evidence="1">
    <location>
        <begin position="16"/>
        <end position="98"/>
    </location>
</feature>
<gene>
    <name evidence="2" type="ORF">CDAR_571301</name>
</gene>
<keyword evidence="1" id="KW-0732">Signal</keyword>
<evidence type="ECO:0008006" key="4">
    <source>
        <dbReference type="Google" id="ProtNLM"/>
    </source>
</evidence>
<evidence type="ECO:0000313" key="3">
    <source>
        <dbReference type="Proteomes" id="UP001054837"/>
    </source>
</evidence>
<name>A0AAV4SKV4_9ARAC</name>
<sequence>MNDVQFILFLSTALAAWQDSREGGDLRTKISKKPHPTWHGRMRLSLLPCRQSTIYWKTEIYQVGHHLVGGAPCVTLEWFRQLRNEKALKNRLPRIGRY</sequence>
<dbReference type="EMBL" id="BPLQ01007999">
    <property type="protein sequence ID" value="GIY33944.1"/>
    <property type="molecule type" value="Genomic_DNA"/>
</dbReference>
<protein>
    <recommendedName>
        <fullName evidence="4">Secreted protein</fullName>
    </recommendedName>
</protein>
<feature type="signal peptide" evidence="1">
    <location>
        <begin position="1"/>
        <end position="15"/>
    </location>
</feature>
<keyword evidence="3" id="KW-1185">Reference proteome</keyword>
<dbReference type="AlphaFoldDB" id="A0AAV4SKV4"/>
<proteinExistence type="predicted"/>
<dbReference type="Proteomes" id="UP001054837">
    <property type="component" value="Unassembled WGS sequence"/>
</dbReference>
<comment type="caution">
    <text evidence="2">The sequence shown here is derived from an EMBL/GenBank/DDBJ whole genome shotgun (WGS) entry which is preliminary data.</text>
</comment>
<organism evidence="2 3">
    <name type="scientific">Caerostris darwini</name>
    <dbReference type="NCBI Taxonomy" id="1538125"/>
    <lineage>
        <taxon>Eukaryota</taxon>
        <taxon>Metazoa</taxon>
        <taxon>Ecdysozoa</taxon>
        <taxon>Arthropoda</taxon>
        <taxon>Chelicerata</taxon>
        <taxon>Arachnida</taxon>
        <taxon>Araneae</taxon>
        <taxon>Araneomorphae</taxon>
        <taxon>Entelegynae</taxon>
        <taxon>Araneoidea</taxon>
        <taxon>Araneidae</taxon>
        <taxon>Caerostris</taxon>
    </lineage>
</organism>
<evidence type="ECO:0000256" key="1">
    <source>
        <dbReference type="SAM" id="SignalP"/>
    </source>
</evidence>
<accession>A0AAV4SKV4</accession>
<evidence type="ECO:0000313" key="2">
    <source>
        <dbReference type="EMBL" id="GIY33944.1"/>
    </source>
</evidence>